<keyword evidence="3 10" id="KW-0732">Signal</keyword>
<evidence type="ECO:0000256" key="1">
    <source>
        <dbReference type="ARBA" id="ARBA00000966"/>
    </source>
</evidence>
<dbReference type="PROSITE" id="PS00812">
    <property type="entry name" value="GLYCOSYL_HYDROL_F8"/>
    <property type="match status" value="1"/>
</dbReference>
<comment type="caution">
    <text evidence="11">The sequence shown here is derived from an EMBL/GenBank/DDBJ whole genome shotgun (WGS) entry which is preliminary data.</text>
</comment>
<sequence>MRLLTKRHLRLDVSSWASSRVVAGVLASVAALGAANAAESAGAARAASMADAAGATHGACQPVWPRWAQFKHDFVAPDGRVIDVGSADERTVSEGQSYALFFALVADDREAFDTILHWTENNLAQGDLTAHLPAWLWGHAKDGRWAVLDANSASDADLWIAYALLEAGRLWHERSYTARGTVLAKRVLDEETAALPGLGLTLLPGPVGFHPAPNTWRLNPSYMPLQVIRGIGARMTDDARWPRLAASAAKVLRETAPRGFAPDWVLYRSGRGFTSGPEAPAQGSYDAIRVYLWAGMLDSQADGAADLVAHFSPFAQYVATHGAPPEKIDTATAAPGDHLGNAGFSAAAVPFLTAHGQSALTDAQAARVDTLDAQHAPGYYTSVLTLFGLGWRDGRYRFAPDGTLDVRWSGPCGAGAR</sequence>
<dbReference type="GO" id="GO:0008810">
    <property type="term" value="F:cellulase activity"/>
    <property type="evidence" value="ECO:0007669"/>
    <property type="project" value="UniProtKB-EC"/>
</dbReference>
<name>A0A494X3F6_9BURK</name>
<protein>
    <recommendedName>
        <fullName evidence="9">Glucanase</fullName>
        <ecNumber evidence="9">3.2.1.-</ecNumber>
    </recommendedName>
</protein>
<feature type="signal peptide" evidence="10">
    <location>
        <begin position="1"/>
        <end position="37"/>
    </location>
</feature>
<dbReference type="EMBL" id="RBZV01000010">
    <property type="protein sequence ID" value="RKP45238.1"/>
    <property type="molecule type" value="Genomic_DNA"/>
</dbReference>
<evidence type="ECO:0000256" key="4">
    <source>
        <dbReference type="ARBA" id="ARBA00022801"/>
    </source>
</evidence>
<reference evidence="11 12" key="1">
    <citation type="submission" date="2018-10" db="EMBL/GenBank/DDBJ databases">
        <title>Paraburkholderia sp. 7MK8-2, isolated from soil.</title>
        <authorList>
            <person name="Gao Z.-H."/>
            <person name="Qiu L.-H."/>
        </authorList>
    </citation>
    <scope>NUCLEOTIDE SEQUENCE [LARGE SCALE GENOMIC DNA]</scope>
    <source>
        <strain evidence="11 12">7MK8-2</strain>
    </source>
</reference>
<dbReference type="RefSeq" id="WP_121280599.1">
    <property type="nucleotide sequence ID" value="NZ_RBZV01000010.1"/>
</dbReference>
<comment type="catalytic activity">
    <reaction evidence="1">
        <text>Endohydrolysis of (1-&gt;4)-beta-D-glucosidic linkages in cellulose, lichenin and cereal beta-D-glucans.</text>
        <dbReference type="EC" id="3.2.1.4"/>
    </reaction>
</comment>
<dbReference type="SUPFAM" id="SSF48208">
    <property type="entry name" value="Six-hairpin glycosidases"/>
    <property type="match status" value="1"/>
</dbReference>
<accession>A0A494X3F6</accession>
<dbReference type="Pfam" id="PF01270">
    <property type="entry name" value="Glyco_hydro_8"/>
    <property type="match status" value="1"/>
</dbReference>
<evidence type="ECO:0000256" key="5">
    <source>
        <dbReference type="ARBA" id="ARBA00023001"/>
    </source>
</evidence>
<evidence type="ECO:0000256" key="2">
    <source>
        <dbReference type="ARBA" id="ARBA00009209"/>
    </source>
</evidence>
<dbReference type="EC" id="3.2.1.-" evidence="9"/>
<evidence type="ECO:0000256" key="7">
    <source>
        <dbReference type="ARBA" id="ARBA00023326"/>
    </source>
</evidence>
<keyword evidence="6 9" id="KW-0326">Glycosidase</keyword>
<dbReference type="Gene3D" id="1.50.10.10">
    <property type="match status" value="1"/>
</dbReference>
<comment type="similarity">
    <text evidence="2 9">Belongs to the glycosyl hydrolase 8 (cellulase D) family.</text>
</comment>
<keyword evidence="12" id="KW-1185">Reference proteome</keyword>
<evidence type="ECO:0000313" key="11">
    <source>
        <dbReference type="EMBL" id="RKP45238.1"/>
    </source>
</evidence>
<dbReference type="InterPro" id="IPR008928">
    <property type="entry name" value="6-hairpin_glycosidase_sf"/>
</dbReference>
<dbReference type="OrthoDB" id="9766708at2"/>
<evidence type="ECO:0000256" key="9">
    <source>
        <dbReference type="RuleBase" id="RU361167"/>
    </source>
</evidence>
<dbReference type="InterPro" id="IPR012341">
    <property type="entry name" value="6hp_glycosidase-like_sf"/>
</dbReference>
<dbReference type="AlphaFoldDB" id="A0A494X3F6"/>
<dbReference type="InterPro" id="IPR002037">
    <property type="entry name" value="Glyco_hydro_8"/>
</dbReference>
<keyword evidence="7 9" id="KW-0119">Carbohydrate metabolism</keyword>
<evidence type="ECO:0000256" key="10">
    <source>
        <dbReference type="SAM" id="SignalP"/>
    </source>
</evidence>
<evidence type="ECO:0000313" key="12">
    <source>
        <dbReference type="Proteomes" id="UP000280434"/>
    </source>
</evidence>
<gene>
    <name evidence="11" type="ORF">D7S89_20650</name>
</gene>
<dbReference type="NCBIfam" id="NF008305">
    <property type="entry name" value="PRK11097.1"/>
    <property type="match status" value="1"/>
</dbReference>
<dbReference type="InterPro" id="IPR019834">
    <property type="entry name" value="Glyco_hydro_8_CS"/>
</dbReference>
<keyword evidence="5" id="KW-0136">Cellulose degradation</keyword>
<keyword evidence="4 9" id="KW-0378">Hydrolase</keyword>
<feature type="active site" description="Nucleophile" evidence="8">
    <location>
        <position position="155"/>
    </location>
</feature>
<evidence type="ECO:0000256" key="8">
    <source>
        <dbReference type="PROSITE-ProRule" id="PRU10058"/>
    </source>
</evidence>
<dbReference type="PRINTS" id="PR00735">
    <property type="entry name" value="GLHYDRLASE8"/>
</dbReference>
<dbReference type="Proteomes" id="UP000280434">
    <property type="component" value="Unassembled WGS sequence"/>
</dbReference>
<evidence type="ECO:0000256" key="6">
    <source>
        <dbReference type="ARBA" id="ARBA00023295"/>
    </source>
</evidence>
<organism evidence="11 12">
    <name type="scientific">Trinickia fusca</name>
    <dbReference type="NCBI Taxonomy" id="2419777"/>
    <lineage>
        <taxon>Bacteria</taxon>
        <taxon>Pseudomonadati</taxon>
        <taxon>Pseudomonadota</taxon>
        <taxon>Betaproteobacteria</taxon>
        <taxon>Burkholderiales</taxon>
        <taxon>Burkholderiaceae</taxon>
        <taxon>Trinickia</taxon>
    </lineage>
</organism>
<evidence type="ECO:0000256" key="3">
    <source>
        <dbReference type="ARBA" id="ARBA00022729"/>
    </source>
</evidence>
<keyword evidence="7 9" id="KW-0624">Polysaccharide degradation</keyword>
<dbReference type="GO" id="GO:0030245">
    <property type="term" value="P:cellulose catabolic process"/>
    <property type="evidence" value="ECO:0007669"/>
    <property type="project" value="UniProtKB-KW"/>
</dbReference>
<feature type="chain" id="PRO_5019792662" description="Glucanase" evidence="10">
    <location>
        <begin position="38"/>
        <end position="417"/>
    </location>
</feature>
<proteinExistence type="inferred from homology"/>